<reference evidence="11 12" key="1">
    <citation type="submission" date="2016-12" db="EMBL/GenBank/DDBJ databases">
        <title>Comparison of Traditional DNA-DNA Hybridization with In Silico Genomic Analysis.</title>
        <authorList>
            <person name="Nicholson A.C."/>
            <person name="Humrighouse B.W."/>
            <person name="Graziano J."/>
            <person name="Lasker B."/>
            <person name="Whitney A.M."/>
            <person name="Mcquiston J.R."/>
        </authorList>
    </citation>
    <scope>NUCLEOTIDE SEQUENCE [LARGE SCALE GENOMIC DNA]</scope>
    <source>
        <strain evidence="11 12">H2240</strain>
    </source>
</reference>
<organism evidence="11 12">
    <name type="scientific">Haematobacter genomosp. 1</name>
    <dbReference type="NCBI Taxonomy" id="366618"/>
    <lineage>
        <taxon>Bacteria</taxon>
        <taxon>Pseudomonadati</taxon>
        <taxon>Pseudomonadota</taxon>
        <taxon>Alphaproteobacteria</taxon>
        <taxon>Rhodobacterales</taxon>
        <taxon>Paracoccaceae</taxon>
        <taxon>Haematobacter</taxon>
    </lineage>
</organism>
<evidence type="ECO:0000256" key="4">
    <source>
        <dbReference type="ARBA" id="ARBA00018370"/>
    </source>
</evidence>
<evidence type="ECO:0000313" key="11">
    <source>
        <dbReference type="EMBL" id="OWJ76108.1"/>
    </source>
</evidence>
<dbReference type="AlphaFoldDB" id="A0A212A8C7"/>
<dbReference type="Gene3D" id="1.10.8.1040">
    <property type="match status" value="1"/>
</dbReference>
<gene>
    <name evidence="11" type="ORF">CDV49_15500</name>
</gene>
<evidence type="ECO:0000256" key="3">
    <source>
        <dbReference type="ARBA" id="ARBA00013194"/>
    </source>
</evidence>
<dbReference type="EMBL" id="NIPW01000030">
    <property type="protein sequence ID" value="OWJ76108.1"/>
    <property type="molecule type" value="Genomic_DNA"/>
</dbReference>
<name>A0A212A8C7_9RHOB</name>
<dbReference type="RefSeq" id="WP_088216324.1">
    <property type="nucleotide sequence ID" value="NZ_NIPW01000030.1"/>
</dbReference>
<dbReference type="InterPro" id="IPR046357">
    <property type="entry name" value="PPIase_dom_sf"/>
</dbReference>
<dbReference type="PANTHER" id="PTHR47245:SF2">
    <property type="entry name" value="PEPTIDYL-PROLYL CIS-TRANS ISOMERASE HP_0175-RELATED"/>
    <property type="match status" value="1"/>
</dbReference>
<dbReference type="Gene3D" id="3.10.50.40">
    <property type="match status" value="1"/>
</dbReference>
<feature type="chain" id="PRO_5013143495" description="Parvulin-like PPIase" evidence="9">
    <location>
        <begin position="24"/>
        <end position="281"/>
    </location>
</feature>
<proteinExistence type="inferred from homology"/>
<comment type="catalytic activity">
    <reaction evidence="1">
        <text>[protein]-peptidylproline (omega=180) = [protein]-peptidylproline (omega=0)</text>
        <dbReference type="Rhea" id="RHEA:16237"/>
        <dbReference type="Rhea" id="RHEA-COMP:10747"/>
        <dbReference type="Rhea" id="RHEA-COMP:10748"/>
        <dbReference type="ChEBI" id="CHEBI:83833"/>
        <dbReference type="ChEBI" id="CHEBI:83834"/>
        <dbReference type="EC" id="5.2.1.8"/>
    </reaction>
</comment>
<dbReference type="Proteomes" id="UP000196878">
    <property type="component" value="Unassembled WGS sequence"/>
</dbReference>
<feature type="domain" description="PpiC" evidence="10">
    <location>
        <begin position="134"/>
        <end position="224"/>
    </location>
</feature>
<dbReference type="InterPro" id="IPR023058">
    <property type="entry name" value="PPIase_PpiC_CS"/>
</dbReference>
<dbReference type="GO" id="GO:0003755">
    <property type="term" value="F:peptidyl-prolyl cis-trans isomerase activity"/>
    <property type="evidence" value="ECO:0007669"/>
    <property type="project" value="UniProtKB-KW"/>
</dbReference>
<evidence type="ECO:0000256" key="1">
    <source>
        <dbReference type="ARBA" id="ARBA00000971"/>
    </source>
</evidence>
<feature type="signal peptide" evidence="9">
    <location>
        <begin position="1"/>
        <end position="23"/>
    </location>
</feature>
<evidence type="ECO:0000256" key="5">
    <source>
        <dbReference type="ARBA" id="ARBA00023110"/>
    </source>
</evidence>
<dbReference type="InterPro" id="IPR000297">
    <property type="entry name" value="PPIase_PpiC"/>
</dbReference>
<keyword evidence="8 11" id="KW-0413">Isomerase</keyword>
<dbReference type="InterPro" id="IPR050245">
    <property type="entry name" value="PrsA_foldase"/>
</dbReference>
<dbReference type="InterPro" id="IPR027304">
    <property type="entry name" value="Trigger_fact/SurA_dom_sf"/>
</dbReference>
<dbReference type="PROSITE" id="PS50198">
    <property type="entry name" value="PPIC_PPIASE_2"/>
    <property type="match status" value="1"/>
</dbReference>
<dbReference type="EC" id="5.2.1.8" evidence="3"/>
<comment type="caution">
    <text evidence="11">The sequence shown here is derived from an EMBL/GenBank/DDBJ whole genome shotgun (WGS) entry which is preliminary data.</text>
</comment>
<evidence type="ECO:0000313" key="12">
    <source>
        <dbReference type="Proteomes" id="UP000196878"/>
    </source>
</evidence>
<dbReference type="Pfam" id="PF00639">
    <property type="entry name" value="Rotamase"/>
    <property type="match status" value="1"/>
</dbReference>
<keyword evidence="12" id="KW-1185">Reference proteome</keyword>
<dbReference type="PROSITE" id="PS01096">
    <property type="entry name" value="PPIC_PPIASE_1"/>
    <property type="match status" value="1"/>
</dbReference>
<dbReference type="OrthoDB" id="14196at2"/>
<dbReference type="SUPFAM" id="SSF54534">
    <property type="entry name" value="FKBP-like"/>
    <property type="match status" value="1"/>
</dbReference>
<comment type="similarity">
    <text evidence="2">Belongs to the PpiC/parvulin rotamase family.</text>
</comment>
<evidence type="ECO:0000259" key="10">
    <source>
        <dbReference type="PROSITE" id="PS50198"/>
    </source>
</evidence>
<evidence type="ECO:0000256" key="6">
    <source>
        <dbReference type="ARBA" id="ARBA00030642"/>
    </source>
</evidence>
<evidence type="ECO:0000256" key="8">
    <source>
        <dbReference type="PROSITE-ProRule" id="PRU00278"/>
    </source>
</evidence>
<protein>
    <recommendedName>
        <fullName evidence="4">Parvulin-like PPIase</fullName>
        <ecNumber evidence="3">5.2.1.8</ecNumber>
    </recommendedName>
    <alternativeName>
        <fullName evidence="6">Peptidyl-prolyl cis-trans isomerase plp</fullName>
    </alternativeName>
    <alternativeName>
        <fullName evidence="7">Rotamase plp</fullName>
    </alternativeName>
</protein>
<keyword evidence="9" id="KW-0732">Signal</keyword>
<accession>A0A212A8C7</accession>
<evidence type="ECO:0000256" key="9">
    <source>
        <dbReference type="SAM" id="SignalP"/>
    </source>
</evidence>
<evidence type="ECO:0000256" key="7">
    <source>
        <dbReference type="ARBA" id="ARBA00031484"/>
    </source>
</evidence>
<sequence length="281" mass="29967">MSKMAKFCMSAAVTLALALPAAAADVTAETVVATVNGKNITMGDLLVVKEGLPAQYQQLPDDVLMNGLIEQLVQQTVLADSVEGKLTKREEIGLGATERAFLAGTALERVAATAVTEEAVKAAYDEQYAKVEPGKEYHARHILVPTEDEAKAVEKAIADGGDFATVANEKTQDPSGKTNGGDLGWFGAGMMVPEFEEAVSALQPGQVSQPIQTQFGWHVIKLEEVRDAAVPALDEVRPQIETQLQQAAVQAELAKATESAKIERTEGIDPSVLRNQTLLNE</sequence>
<evidence type="ECO:0000256" key="2">
    <source>
        <dbReference type="ARBA" id="ARBA00007656"/>
    </source>
</evidence>
<dbReference type="SUPFAM" id="SSF109998">
    <property type="entry name" value="Triger factor/SurA peptide-binding domain-like"/>
    <property type="match status" value="1"/>
</dbReference>
<dbReference type="PANTHER" id="PTHR47245">
    <property type="entry name" value="PEPTIDYLPROLYL ISOMERASE"/>
    <property type="match status" value="1"/>
</dbReference>
<keyword evidence="5 8" id="KW-0697">Rotamase</keyword>